<proteinExistence type="predicted"/>
<sequence length="122" mass="13062">MVVQLQLTVVALSLLVGVVAAAYLVPDRRPDRLLLGLTALLELALVVQLVVGIVLLVSESPDISGATFVSYLVGMLLLPPVAAWWALGEPSRSGTVVLVVLGVTVPFLVLRLQQIWDPTWIV</sequence>
<gene>
    <name evidence="2" type="ORF">GCM10009737_04690</name>
</gene>
<evidence type="ECO:0008006" key="4">
    <source>
        <dbReference type="Google" id="ProtNLM"/>
    </source>
</evidence>
<feature type="transmembrane region" description="Helical" evidence="1">
    <location>
        <begin position="68"/>
        <end position="87"/>
    </location>
</feature>
<keyword evidence="3" id="KW-1185">Reference proteome</keyword>
<dbReference type="Proteomes" id="UP001501612">
    <property type="component" value="Unassembled WGS sequence"/>
</dbReference>
<dbReference type="RefSeq" id="WP_344003159.1">
    <property type="nucleotide sequence ID" value="NZ_BAAAMY010000001.1"/>
</dbReference>
<reference evidence="2 3" key="1">
    <citation type="journal article" date="2019" name="Int. J. Syst. Evol. Microbiol.">
        <title>The Global Catalogue of Microorganisms (GCM) 10K type strain sequencing project: providing services to taxonomists for standard genome sequencing and annotation.</title>
        <authorList>
            <consortium name="The Broad Institute Genomics Platform"/>
            <consortium name="The Broad Institute Genome Sequencing Center for Infectious Disease"/>
            <person name="Wu L."/>
            <person name="Ma J."/>
        </authorList>
    </citation>
    <scope>NUCLEOTIDE SEQUENCE [LARGE SCALE GENOMIC DNA]</scope>
    <source>
        <strain evidence="2 3">JCM 14046</strain>
    </source>
</reference>
<keyword evidence="1" id="KW-1133">Transmembrane helix</keyword>
<feature type="transmembrane region" description="Helical" evidence="1">
    <location>
        <begin position="37"/>
        <end position="56"/>
    </location>
</feature>
<evidence type="ECO:0000313" key="3">
    <source>
        <dbReference type="Proteomes" id="UP001501612"/>
    </source>
</evidence>
<name>A0ABN2NZ01_9ACTN</name>
<accession>A0ABN2NZ01</accession>
<feature type="transmembrane region" description="Helical" evidence="1">
    <location>
        <begin position="93"/>
        <end position="110"/>
    </location>
</feature>
<protein>
    <recommendedName>
        <fullName evidence="4">Integral membrane protein</fullName>
    </recommendedName>
</protein>
<evidence type="ECO:0000256" key="1">
    <source>
        <dbReference type="SAM" id="Phobius"/>
    </source>
</evidence>
<dbReference type="EMBL" id="BAAAMY010000001">
    <property type="protein sequence ID" value="GAA1906968.1"/>
    <property type="molecule type" value="Genomic_DNA"/>
</dbReference>
<evidence type="ECO:0000313" key="2">
    <source>
        <dbReference type="EMBL" id="GAA1906968.1"/>
    </source>
</evidence>
<keyword evidence="1" id="KW-0472">Membrane</keyword>
<keyword evidence="1" id="KW-0812">Transmembrane</keyword>
<organism evidence="2 3">
    <name type="scientific">Nocardioides lentus</name>
    <dbReference type="NCBI Taxonomy" id="338077"/>
    <lineage>
        <taxon>Bacteria</taxon>
        <taxon>Bacillati</taxon>
        <taxon>Actinomycetota</taxon>
        <taxon>Actinomycetes</taxon>
        <taxon>Propionibacteriales</taxon>
        <taxon>Nocardioidaceae</taxon>
        <taxon>Nocardioides</taxon>
    </lineage>
</organism>
<comment type="caution">
    <text evidence="2">The sequence shown here is derived from an EMBL/GenBank/DDBJ whole genome shotgun (WGS) entry which is preliminary data.</text>
</comment>